<dbReference type="eggNOG" id="ENOG502Z7M9">
    <property type="taxonomic scope" value="Bacteria"/>
</dbReference>
<dbReference type="InterPro" id="IPR029024">
    <property type="entry name" value="TerB-like"/>
</dbReference>
<dbReference type="STRING" id="1121895.GCA_000378485_01389"/>
<proteinExistence type="predicted"/>
<dbReference type="OrthoDB" id="1421172at2"/>
<keyword evidence="2" id="KW-1185">Reference proteome</keyword>
<evidence type="ECO:0000313" key="2">
    <source>
        <dbReference type="Proteomes" id="UP000030152"/>
    </source>
</evidence>
<sequence length="400" mass="45968">MINPSASGWIDKFFGQLKNRLSVYENSHALYRAIRDTGFIYGHVLSFNNIDARETKGWNTEEVTKAALLNTLYDVYRLINQTEDITDFIAKATAFYKEMEPGGFGILNRVLPSSGPSHELENILDGRIKTNENIFSRSFSHILTNALLFMDVLAFRQYLLNRERPQKYLKKLEETVLGIGANALNSKEHKTDYDDLLIKLFEASVRYTKISEINAEGKLDRSYDYFESKSERNYLLDMASMAIWSDGMAQQTEIDFLFRLSENLGLTDEAAAESMASYDVFLRINKKDIPYFKYSNPVKHFYDHASQSVKQLIIRNKNRLVKELSNNGELVLLLTHSTHRNLNDKEKKKVKKQLLEICKTVPSLTIFLLPGGSLLLPLLIKFIPQLLPSVLNENLERDLD</sequence>
<dbReference type="NCBIfam" id="NF040639">
    <property type="entry name" value="LETM1_rel_film"/>
    <property type="match status" value="1"/>
</dbReference>
<name>A0A0A2M871_9FLAO</name>
<accession>A0A0A2M871</accession>
<evidence type="ECO:0000313" key="1">
    <source>
        <dbReference type="EMBL" id="KGO87633.1"/>
    </source>
</evidence>
<dbReference type="AlphaFoldDB" id="A0A0A2M871"/>
<comment type="caution">
    <text evidence="1">The sequence shown here is derived from an EMBL/GenBank/DDBJ whole genome shotgun (WGS) entry which is preliminary data.</text>
</comment>
<reference evidence="1 2" key="1">
    <citation type="submission" date="2013-09" db="EMBL/GenBank/DDBJ databases">
        <authorList>
            <person name="Zeng Z."/>
            <person name="Chen C."/>
        </authorList>
    </citation>
    <scope>NUCLEOTIDE SEQUENCE [LARGE SCALE GENOMIC DNA]</scope>
    <source>
        <strain evidence="1 2">WB 3.3-2</strain>
    </source>
</reference>
<organism evidence="1 2">
    <name type="scientific">Flavobacterium rivuli WB 3.3-2 = DSM 21788</name>
    <dbReference type="NCBI Taxonomy" id="1121895"/>
    <lineage>
        <taxon>Bacteria</taxon>
        <taxon>Pseudomonadati</taxon>
        <taxon>Bacteroidota</taxon>
        <taxon>Flavobacteriia</taxon>
        <taxon>Flavobacteriales</taxon>
        <taxon>Flavobacteriaceae</taxon>
        <taxon>Flavobacterium</taxon>
    </lineage>
</organism>
<dbReference type="EMBL" id="JRLX01000004">
    <property type="protein sequence ID" value="KGO87633.1"/>
    <property type="molecule type" value="Genomic_DNA"/>
</dbReference>
<dbReference type="Proteomes" id="UP000030152">
    <property type="component" value="Unassembled WGS sequence"/>
</dbReference>
<protein>
    <submittedName>
        <fullName evidence="1">Uncharacterized protein</fullName>
    </submittedName>
</protein>
<gene>
    <name evidence="1" type="ORF">Q765_05745</name>
</gene>
<dbReference type="SUPFAM" id="SSF158682">
    <property type="entry name" value="TerB-like"/>
    <property type="match status" value="1"/>
</dbReference>